<dbReference type="AlphaFoldDB" id="A0AAV4CUR3"/>
<dbReference type="Gene3D" id="1.10.238.10">
    <property type="entry name" value="EF-hand"/>
    <property type="match status" value="1"/>
</dbReference>
<keyword evidence="5" id="KW-0677">Repeat</keyword>
<proteinExistence type="predicted"/>
<gene>
    <name evidence="9" type="ORF">PoB_006212400</name>
</gene>
<keyword evidence="10" id="KW-1185">Reference proteome</keyword>
<dbReference type="PANTHER" id="PTHR46735">
    <property type="entry name" value="CALPAIN, SMALL SUBUNIT 1 A-RELATED"/>
    <property type="match status" value="1"/>
</dbReference>
<organism evidence="9 10">
    <name type="scientific">Plakobranchus ocellatus</name>
    <dbReference type="NCBI Taxonomy" id="259542"/>
    <lineage>
        <taxon>Eukaryota</taxon>
        <taxon>Metazoa</taxon>
        <taxon>Spiralia</taxon>
        <taxon>Lophotrochozoa</taxon>
        <taxon>Mollusca</taxon>
        <taxon>Gastropoda</taxon>
        <taxon>Heterobranchia</taxon>
        <taxon>Euthyneura</taxon>
        <taxon>Panpulmonata</taxon>
        <taxon>Sacoglossa</taxon>
        <taxon>Placobranchoidea</taxon>
        <taxon>Plakobranchidae</taxon>
        <taxon>Plakobranchus</taxon>
    </lineage>
</organism>
<keyword evidence="7" id="KW-0472">Membrane</keyword>
<comment type="caution">
    <text evidence="9">The sequence shown here is derived from an EMBL/GenBank/DDBJ whole genome shotgun (WGS) entry which is preliminary data.</text>
</comment>
<dbReference type="PROSITE" id="PS50222">
    <property type="entry name" value="EF_HAND_2"/>
    <property type="match status" value="1"/>
</dbReference>
<evidence type="ECO:0000313" key="9">
    <source>
        <dbReference type="EMBL" id="GFO35619.1"/>
    </source>
</evidence>
<evidence type="ECO:0000256" key="4">
    <source>
        <dbReference type="ARBA" id="ARBA00022723"/>
    </source>
</evidence>
<dbReference type="InterPro" id="IPR002048">
    <property type="entry name" value="EF_hand_dom"/>
</dbReference>
<protein>
    <submittedName>
        <fullName evidence="9">Calpain-a</fullName>
    </submittedName>
</protein>
<evidence type="ECO:0000259" key="8">
    <source>
        <dbReference type="PROSITE" id="PS50222"/>
    </source>
</evidence>
<name>A0AAV4CUR3_9GAST</name>
<dbReference type="GO" id="GO:0012505">
    <property type="term" value="C:endomembrane system"/>
    <property type="evidence" value="ECO:0007669"/>
    <property type="project" value="UniProtKB-SubCell"/>
</dbReference>
<dbReference type="InterPro" id="IPR011992">
    <property type="entry name" value="EF-hand-dom_pair"/>
</dbReference>
<evidence type="ECO:0000256" key="3">
    <source>
        <dbReference type="ARBA" id="ARBA00022490"/>
    </source>
</evidence>
<evidence type="ECO:0000313" key="10">
    <source>
        <dbReference type="Proteomes" id="UP000735302"/>
    </source>
</evidence>
<reference evidence="9 10" key="1">
    <citation type="journal article" date="2021" name="Elife">
        <title>Chloroplast acquisition without the gene transfer in kleptoplastic sea slugs, Plakobranchus ocellatus.</title>
        <authorList>
            <person name="Maeda T."/>
            <person name="Takahashi S."/>
            <person name="Yoshida T."/>
            <person name="Shimamura S."/>
            <person name="Takaki Y."/>
            <person name="Nagai Y."/>
            <person name="Toyoda A."/>
            <person name="Suzuki Y."/>
            <person name="Arimoto A."/>
            <person name="Ishii H."/>
            <person name="Satoh N."/>
            <person name="Nishiyama T."/>
            <person name="Hasebe M."/>
            <person name="Maruyama T."/>
            <person name="Minagawa J."/>
            <person name="Obokata J."/>
            <person name="Shigenobu S."/>
        </authorList>
    </citation>
    <scope>NUCLEOTIDE SEQUENCE [LARGE SCALE GENOMIC DNA]</scope>
</reference>
<dbReference type="EMBL" id="BLXT01006999">
    <property type="protein sequence ID" value="GFO35619.1"/>
    <property type="molecule type" value="Genomic_DNA"/>
</dbReference>
<dbReference type="GO" id="GO:0005737">
    <property type="term" value="C:cytoplasm"/>
    <property type="evidence" value="ECO:0007669"/>
    <property type="project" value="UniProtKB-SubCell"/>
</dbReference>
<evidence type="ECO:0000256" key="1">
    <source>
        <dbReference type="ARBA" id="ARBA00004308"/>
    </source>
</evidence>
<dbReference type="GO" id="GO:0005509">
    <property type="term" value="F:calcium ion binding"/>
    <property type="evidence" value="ECO:0007669"/>
    <property type="project" value="InterPro"/>
</dbReference>
<accession>A0AAV4CUR3</accession>
<evidence type="ECO:0000256" key="7">
    <source>
        <dbReference type="ARBA" id="ARBA00023136"/>
    </source>
</evidence>
<dbReference type="PANTHER" id="PTHR46735:SF3">
    <property type="entry name" value="CALPAIN SMALL SUBUNIT 1-RELATED"/>
    <property type="match status" value="1"/>
</dbReference>
<dbReference type="Pfam" id="PF13833">
    <property type="entry name" value="EF-hand_8"/>
    <property type="match status" value="1"/>
</dbReference>
<keyword evidence="4" id="KW-0479">Metal-binding</keyword>
<comment type="subcellular location">
    <subcellularLocation>
        <location evidence="2">Cytoplasm</location>
    </subcellularLocation>
    <subcellularLocation>
        <location evidence="1">Endomembrane system</location>
    </subcellularLocation>
</comment>
<keyword evidence="3" id="KW-0963">Cytoplasm</keyword>
<dbReference type="Proteomes" id="UP000735302">
    <property type="component" value="Unassembled WGS sequence"/>
</dbReference>
<dbReference type="SUPFAM" id="SSF47473">
    <property type="entry name" value="EF-hand"/>
    <property type="match status" value="1"/>
</dbReference>
<feature type="domain" description="EF-hand" evidence="8">
    <location>
        <begin position="167"/>
        <end position="202"/>
    </location>
</feature>
<sequence>MPQTANKRISVQGAGNAPHYQKEEYQCRVQVMASNYQQKNIILANPRIVSWPMCHLAFCLQGLYIHTFLSRPIDDETGFDKETPKREPEPTQEDQQLIDKMKQTFFRVAGSDEEIDAFELREILNVAFKEELQGEAFSTDVCRSLVAMYDGDLSGKLGCDEFAALWSELRVWKGVFKKYDHDSSGHFSSYELRQALHATGFRVSNKVLGGITARFNNKNGHIMFDDFISCLARLKTMISKFLLMLSF</sequence>
<keyword evidence="6" id="KW-0106">Calcium</keyword>
<evidence type="ECO:0000256" key="2">
    <source>
        <dbReference type="ARBA" id="ARBA00004496"/>
    </source>
</evidence>
<dbReference type="CDD" id="cd16196">
    <property type="entry name" value="EFh_PEF_CalpA_B"/>
    <property type="match status" value="1"/>
</dbReference>
<evidence type="ECO:0000256" key="5">
    <source>
        <dbReference type="ARBA" id="ARBA00022737"/>
    </source>
</evidence>
<evidence type="ECO:0000256" key="6">
    <source>
        <dbReference type="ARBA" id="ARBA00022837"/>
    </source>
</evidence>